<evidence type="ECO:0000256" key="2">
    <source>
        <dbReference type="ARBA" id="ARBA00022692"/>
    </source>
</evidence>
<protein>
    <submittedName>
        <fullName evidence="7">NnrU family protein</fullName>
    </submittedName>
</protein>
<feature type="transmembrane region" description="Helical" evidence="5">
    <location>
        <begin position="204"/>
        <end position="224"/>
    </location>
</feature>
<keyword evidence="2 5" id="KW-0812">Transmembrane</keyword>
<dbReference type="KEGG" id="naci:NUH88_19905"/>
<proteinExistence type="predicted"/>
<keyword evidence="8" id="KW-1185">Reference proteome</keyword>
<dbReference type="InterPro" id="IPR009915">
    <property type="entry name" value="NnrU_dom"/>
</dbReference>
<dbReference type="PANTHER" id="PTHR35988">
    <property type="entry name" value="15-CIS-ZETA-CAROTENE ISOMERASE, CHLOROPLASTIC"/>
    <property type="match status" value="1"/>
</dbReference>
<evidence type="ECO:0000259" key="6">
    <source>
        <dbReference type="Pfam" id="PF07298"/>
    </source>
</evidence>
<feature type="domain" description="NnrU" evidence="6">
    <location>
        <begin position="8"/>
        <end position="228"/>
    </location>
</feature>
<feature type="transmembrane region" description="Helical" evidence="5">
    <location>
        <begin position="143"/>
        <end position="161"/>
    </location>
</feature>
<dbReference type="AlphaFoldDB" id="A0A9J7ATJ9"/>
<gene>
    <name evidence="7" type="ORF">NUH88_19905</name>
</gene>
<accession>A0A9J7ATJ9</accession>
<sequence>MTGTLDALFAAVVAFVGGHFLLGWPSIRTLLIEQLGANRFRAVFSLAAIVALAWTIMAYGDAPYMPVWEPPHWTRWIPNIVMPLACILLVCGYNPFSPTAMMNEEAFEEDPHLVRGILTVTRHPVMWGIGLWGLAHLTIRGDAASMMLFGGMAVLAFGGMMKIDAKKRAEFGAKWAPFELSTSVLPFRAILDGRTKLDWRGIGWLRVGGGLLLWALLHGAHPWIAGVSAVPV</sequence>
<dbReference type="GO" id="GO:0016020">
    <property type="term" value="C:membrane"/>
    <property type="evidence" value="ECO:0007669"/>
    <property type="project" value="UniProtKB-SubCell"/>
</dbReference>
<feature type="transmembrane region" description="Helical" evidence="5">
    <location>
        <begin position="6"/>
        <end position="27"/>
    </location>
</feature>
<reference evidence="7" key="1">
    <citation type="submission" date="2022-08" db="EMBL/GenBank/DDBJ databases">
        <title>Nisaea acidiphila sp. nov., isolated from a marine algal debris and emended description of the genus Nisaea Urios et al. 2008.</title>
        <authorList>
            <person name="Kwon K."/>
        </authorList>
    </citation>
    <scope>NUCLEOTIDE SEQUENCE</scope>
    <source>
        <strain evidence="7">MEBiC11861</strain>
    </source>
</reference>
<evidence type="ECO:0000256" key="1">
    <source>
        <dbReference type="ARBA" id="ARBA00004141"/>
    </source>
</evidence>
<keyword evidence="3 5" id="KW-1133">Transmembrane helix</keyword>
<organism evidence="7 8">
    <name type="scientific">Nisaea acidiphila</name>
    <dbReference type="NCBI Taxonomy" id="1862145"/>
    <lineage>
        <taxon>Bacteria</taxon>
        <taxon>Pseudomonadati</taxon>
        <taxon>Pseudomonadota</taxon>
        <taxon>Alphaproteobacteria</taxon>
        <taxon>Rhodospirillales</taxon>
        <taxon>Thalassobaculaceae</taxon>
        <taxon>Nisaea</taxon>
    </lineage>
</organism>
<dbReference type="PANTHER" id="PTHR35988:SF2">
    <property type="entry name" value="15-CIS-ZETA-CAROTENE ISOMERASE, CHLOROPLASTIC"/>
    <property type="match status" value="1"/>
</dbReference>
<keyword evidence="4 5" id="KW-0472">Membrane</keyword>
<evidence type="ECO:0000256" key="4">
    <source>
        <dbReference type="ARBA" id="ARBA00023136"/>
    </source>
</evidence>
<feature type="transmembrane region" description="Helical" evidence="5">
    <location>
        <begin position="39"/>
        <end position="56"/>
    </location>
</feature>
<evidence type="ECO:0000256" key="5">
    <source>
        <dbReference type="SAM" id="Phobius"/>
    </source>
</evidence>
<evidence type="ECO:0000313" key="7">
    <source>
        <dbReference type="EMBL" id="UUX49652.1"/>
    </source>
</evidence>
<feature type="transmembrane region" description="Helical" evidence="5">
    <location>
        <begin position="117"/>
        <end position="137"/>
    </location>
</feature>
<name>A0A9J7ATJ9_9PROT</name>
<dbReference type="Proteomes" id="UP001060336">
    <property type="component" value="Chromosome"/>
</dbReference>
<dbReference type="EMBL" id="CP102480">
    <property type="protein sequence ID" value="UUX49652.1"/>
    <property type="molecule type" value="Genomic_DNA"/>
</dbReference>
<dbReference type="Pfam" id="PF07298">
    <property type="entry name" value="NnrU"/>
    <property type="match status" value="1"/>
</dbReference>
<feature type="transmembrane region" description="Helical" evidence="5">
    <location>
        <begin position="76"/>
        <end position="96"/>
    </location>
</feature>
<dbReference type="Gene3D" id="1.20.120.1630">
    <property type="match status" value="1"/>
</dbReference>
<evidence type="ECO:0000256" key="3">
    <source>
        <dbReference type="ARBA" id="ARBA00022989"/>
    </source>
</evidence>
<evidence type="ECO:0000313" key="8">
    <source>
        <dbReference type="Proteomes" id="UP001060336"/>
    </source>
</evidence>
<comment type="subcellular location">
    <subcellularLocation>
        <location evidence="1">Membrane</location>
        <topology evidence="1">Multi-pass membrane protein</topology>
    </subcellularLocation>
</comment>
<dbReference type="RefSeq" id="WP_257768443.1">
    <property type="nucleotide sequence ID" value="NZ_CP102480.1"/>
</dbReference>